<reference evidence="3 4" key="1">
    <citation type="submission" date="2018-01" db="EMBL/GenBank/DDBJ databases">
        <authorList>
            <person name="Clerissi C."/>
        </authorList>
    </citation>
    <scope>NUCLEOTIDE SEQUENCE [LARGE SCALE GENOMIC DNA]</scope>
    <source>
        <strain evidence="1">Cupriavidus taiwanensis STM 6082</strain>
        <strain evidence="2">Cupriavidus taiwanensis STM 6160</strain>
        <plasmid evidence="3">ii</plasmid>
        <plasmid evidence="2">II</plasmid>
    </source>
</reference>
<proteinExistence type="predicted"/>
<evidence type="ECO:0000313" key="4">
    <source>
        <dbReference type="Proteomes" id="UP000256710"/>
    </source>
</evidence>
<dbReference type="EMBL" id="OFTC01000038">
    <property type="protein sequence ID" value="SOZ39295.1"/>
    <property type="molecule type" value="Genomic_DNA"/>
</dbReference>
<geneLocation type="plasmid" evidence="3">
    <name>ii</name>
</geneLocation>
<evidence type="ECO:0000313" key="2">
    <source>
        <dbReference type="EMBL" id="SPD59032.1"/>
    </source>
</evidence>
<geneLocation type="plasmid" evidence="2">
    <name>II</name>
</geneLocation>
<dbReference type="EMBL" id="LT984807">
    <property type="protein sequence ID" value="SPD59032.1"/>
    <property type="molecule type" value="Genomic_DNA"/>
</dbReference>
<evidence type="ECO:0000313" key="3">
    <source>
        <dbReference type="Proteomes" id="UP000255168"/>
    </source>
</evidence>
<protein>
    <submittedName>
        <fullName evidence="2">Uncharacterized protein</fullName>
    </submittedName>
</protein>
<keyword evidence="2" id="KW-0614">Plasmid</keyword>
<keyword evidence="4" id="KW-1185">Reference proteome</keyword>
<accession>A0A375HMC2</accession>
<sequence length="86" mass="9390">MARRYRRPEALANLLIDRQRLLAVDLDGQPGVAYRHDSLTGDWAQQQLGLVRLSILGPYSWGMIVAHWASCDATVTDTVGDAAAPG</sequence>
<dbReference type="Proteomes" id="UP000256710">
    <property type="component" value="Unassembled WGS sequence"/>
</dbReference>
<dbReference type="Proteomes" id="UP000255168">
    <property type="component" value="Plasmid II"/>
</dbReference>
<gene>
    <name evidence="1" type="ORF">CBM2605_B150074</name>
    <name evidence="2" type="ORF">CBM2607_MP10434</name>
</gene>
<name>A0A375HMC2_9BURK</name>
<organism evidence="2 3">
    <name type="scientific">Cupriavidus neocaledonicus</name>
    <dbReference type="NCBI Taxonomy" id="1040979"/>
    <lineage>
        <taxon>Bacteria</taxon>
        <taxon>Pseudomonadati</taxon>
        <taxon>Pseudomonadota</taxon>
        <taxon>Betaproteobacteria</taxon>
        <taxon>Burkholderiales</taxon>
        <taxon>Burkholderiaceae</taxon>
        <taxon>Cupriavidus</taxon>
    </lineage>
</organism>
<dbReference type="AlphaFoldDB" id="A0A375HMC2"/>
<evidence type="ECO:0000313" key="1">
    <source>
        <dbReference type="EMBL" id="SOZ39295.1"/>
    </source>
</evidence>